<sequence>MKFLRLLLFAVLINVLYSTQAYANLVWPSLYLAGRTITWAPILVGLIVEYLFIRKFTDLENDKAIYAVVTMNLTSALIGMYPIVFSGLFWEMHIGTYLNEMLNMGTFNPYTWTATIIMAVGINTLIEGLVLRWGYKLKNWKKTFIWLGCANSISVLVAYLTIYIKPPY</sequence>
<gene>
    <name evidence="2" type="ORF">LCGC14_3076800</name>
</gene>
<evidence type="ECO:0000313" key="2">
    <source>
        <dbReference type="EMBL" id="KKK55215.1"/>
    </source>
</evidence>
<comment type="caution">
    <text evidence="2">The sequence shown here is derived from an EMBL/GenBank/DDBJ whole genome shotgun (WGS) entry which is preliminary data.</text>
</comment>
<keyword evidence="1" id="KW-0472">Membrane</keyword>
<dbReference type="EMBL" id="LAZR01065602">
    <property type="protein sequence ID" value="KKK55215.1"/>
    <property type="molecule type" value="Genomic_DNA"/>
</dbReference>
<feature type="transmembrane region" description="Helical" evidence="1">
    <location>
        <begin position="143"/>
        <end position="164"/>
    </location>
</feature>
<name>A0A0F8X2Y2_9ZZZZ</name>
<feature type="transmembrane region" description="Helical" evidence="1">
    <location>
        <begin position="110"/>
        <end position="131"/>
    </location>
</feature>
<reference evidence="2" key="1">
    <citation type="journal article" date="2015" name="Nature">
        <title>Complex archaea that bridge the gap between prokaryotes and eukaryotes.</title>
        <authorList>
            <person name="Spang A."/>
            <person name="Saw J.H."/>
            <person name="Jorgensen S.L."/>
            <person name="Zaremba-Niedzwiedzka K."/>
            <person name="Martijn J."/>
            <person name="Lind A.E."/>
            <person name="van Eijk R."/>
            <person name="Schleper C."/>
            <person name="Guy L."/>
            <person name="Ettema T.J."/>
        </authorList>
    </citation>
    <scope>NUCLEOTIDE SEQUENCE</scope>
</reference>
<protein>
    <submittedName>
        <fullName evidence="2">Uncharacterized protein</fullName>
    </submittedName>
</protein>
<evidence type="ECO:0000256" key="1">
    <source>
        <dbReference type="SAM" id="Phobius"/>
    </source>
</evidence>
<proteinExistence type="predicted"/>
<keyword evidence="1" id="KW-1133">Transmembrane helix</keyword>
<dbReference type="AlphaFoldDB" id="A0A0F8X2Y2"/>
<feature type="transmembrane region" description="Helical" evidence="1">
    <location>
        <begin position="64"/>
        <end position="90"/>
    </location>
</feature>
<keyword evidence="1" id="KW-0812">Transmembrane</keyword>
<accession>A0A0F8X2Y2</accession>
<feature type="transmembrane region" description="Helical" evidence="1">
    <location>
        <begin position="31"/>
        <end position="52"/>
    </location>
</feature>
<organism evidence="2">
    <name type="scientific">marine sediment metagenome</name>
    <dbReference type="NCBI Taxonomy" id="412755"/>
    <lineage>
        <taxon>unclassified sequences</taxon>
        <taxon>metagenomes</taxon>
        <taxon>ecological metagenomes</taxon>
    </lineage>
</organism>